<protein>
    <submittedName>
        <fullName evidence="1">Uncharacterized protein</fullName>
    </submittedName>
</protein>
<name>A0A9X1XGI7_9BACL</name>
<reference evidence="1" key="1">
    <citation type="submission" date="2021-09" db="EMBL/GenBank/DDBJ databases">
        <title>Genome analysis of Fictibacillus sp. KIGAM418 isolated from marine sediment.</title>
        <authorList>
            <person name="Seo M.-J."/>
            <person name="Cho E.-S."/>
            <person name="Hwang C.Y."/>
        </authorList>
    </citation>
    <scope>NUCLEOTIDE SEQUENCE</scope>
    <source>
        <strain evidence="1">KIGAM418</strain>
    </source>
</reference>
<organism evidence="1 2">
    <name type="scientific">Fictibacillus marinisediminis</name>
    <dbReference type="NCBI Taxonomy" id="2878389"/>
    <lineage>
        <taxon>Bacteria</taxon>
        <taxon>Bacillati</taxon>
        <taxon>Bacillota</taxon>
        <taxon>Bacilli</taxon>
        <taxon>Bacillales</taxon>
        <taxon>Fictibacillaceae</taxon>
        <taxon>Fictibacillus</taxon>
    </lineage>
</organism>
<evidence type="ECO:0000313" key="2">
    <source>
        <dbReference type="Proteomes" id="UP001139011"/>
    </source>
</evidence>
<comment type="caution">
    <text evidence="1">The sequence shown here is derived from an EMBL/GenBank/DDBJ whole genome shotgun (WGS) entry which is preliminary data.</text>
</comment>
<proteinExistence type="predicted"/>
<sequence length="93" mass="10612">MGTDTFVSILLEGITKYSGILLSTRDKYLKQLKGFNIIGSIPEDFCLDRTNSSTYWIKESSDWLTIPNYNFPKRKVYDVSTHIDYTASGMEAT</sequence>
<keyword evidence="2" id="KW-1185">Reference proteome</keyword>
<dbReference type="Proteomes" id="UP001139011">
    <property type="component" value="Unassembled WGS sequence"/>
</dbReference>
<gene>
    <name evidence="1" type="ORF">LCY76_23320</name>
</gene>
<dbReference type="AlphaFoldDB" id="A0A9X1XGI7"/>
<dbReference type="EMBL" id="JAIWJX010000004">
    <property type="protein sequence ID" value="MCK6259505.1"/>
    <property type="molecule type" value="Genomic_DNA"/>
</dbReference>
<dbReference type="RefSeq" id="WP_248254873.1">
    <property type="nucleotide sequence ID" value="NZ_JAIWJX010000004.1"/>
</dbReference>
<accession>A0A9X1XGI7</accession>
<evidence type="ECO:0000313" key="1">
    <source>
        <dbReference type="EMBL" id="MCK6259505.1"/>
    </source>
</evidence>